<dbReference type="GO" id="GO:0016787">
    <property type="term" value="F:hydrolase activity"/>
    <property type="evidence" value="ECO:0007669"/>
    <property type="project" value="UniProtKB-KW"/>
</dbReference>
<dbReference type="CDD" id="cd22268">
    <property type="entry name" value="DPBB_RlpA-like"/>
    <property type="match status" value="1"/>
</dbReference>
<evidence type="ECO:0000313" key="4">
    <source>
        <dbReference type="EMBL" id="MBB4078578.1"/>
    </source>
</evidence>
<proteinExistence type="predicted"/>
<dbReference type="PANTHER" id="PTHR34183">
    <property type="entry name" value="ENDOLYTIC PEPTIDOGLYCAN TRANSGLYCOSYLASE RLPA"/>
    <property type="match status" value="1"/>
</dbReference>
<feature type="region of interest" description="Disordered" evidence="1">
    <location>
        <begin position="181"/>
        <end position="240"/>
    </location>
</feature>
<keyword evidence="4" id="KW-0378">Hydrolase</keyword>
<protein>
    <submittedName>
        <fullName evidence="4">Rare lipoprotein A (Peptidoglycan hydrolase)</fullName>
    </submittedName>
</protein>
<accession>A0A840E945</accession>
<dbReference type="AlphaFoldDB" id="A0A840E945"/>
<dbReference type="PANTHER" id="PTHR34183:SF8">
    <property type="entry name" value="ENDOLYTIC PEPTIDOGLYCAN TRANSGLYCOSYLASE RLPA-RELATED"/>
    <property type="match status" value="1"/>
</dbReference>
<dbReference type="InterPro" id="IPR007730">
    <property type="entry name" value="SPOR-like_dom"/>
</dbReference>
<dbReference type="Gene3D" id="3.30.70.1070">
    <property type="entry name" value="Sporulation related repeat"/>
    <property type="match status" value="1"/>
</dbReference>
<dbReference type="SUPFAM" id="SSF50685">
    <property type="entry name" value="Barwin-like endoglucanases"/>
    <property type="match status" value="1"/>
</dbReference>
<dbReference type="GO" id="GO:0042834">
    <property type="term" value="F:peptidoglycan binding"/>
    <property type="evidence" value="ECO:0007669"/>
    <property type="project" value="InterPro"/>
</dbReference>
<dbReference type="Pfam" id="PF03330">
    <property type="entry name" value="DPBB_1"/>
    <property type="match status" value="1"/>
</dbReference>
<name>A0A840E945_9BACT</name>
<keyword evidence="5" id="KW-1185">Reference proteome</keyword>
<dbReference type="EMBL" id="JACIFF010000002">
    <property type="protein sequence ID" value="MBB4078578.1"/>
    <property type="molecule type" value="Genomic_DNA"/>
</dbReference>
<reference evidence="4 5" key="1">
    <citation type="submission" date="2020-08" db="EMBL/GenBank/DDBJ databases">
        <title>Genomic Encyclopedia of Type Strains, Phase IV (KMG-IV): sequencing the most valuable type-strain genomes for metagenomic binning, comparative biology and taxonomic classification.</title>
        <authorList>
            <person name="Goeker M."/>
        </authorList>
    </citation>
    <scope>NUCLEOTIDE SEQUENCE [LARGE SCALE GENOMIC DNA]</scope>
    <source>
        <strain evidence="4 5">DSM 105137</strain>
    </source>
</reference>
<dbReference type="Proteomes" id="UP000576209">
    <property type="component" value="Unassembled WGS sequence"/>
</dbReference>
<gene>
    <name evidence="4" type="ORF">GGR28_001191</name>
</gene>
<dbReference type="InterPro" id="IPR036680">
    <property type="entry name" value="SPOR-like_sf"/>
</dbReference>
<dbReference type="Gene3D" id="2.40.40.10">
    <property type="entry name" value="RlpA-like domain"/>
    <property type="match status" value="1"/>
</dbReference>
<feature type="chain" id="PRO_5032816445" evidence="2">
    <location>
        <begin position="19"/>
        <end position="333"/>
    </location>
</feature>
<dbReference type="Pfam" id="PF05036">
    <property type="entry name" value="SPOR"/>
    <property type="match status" value="1"/>
</dbReference>
<dbReference type="SUPFAM" id="SSF110997">
    <property type="entry name" value="Sporulation related repeat"/>
    <property type="match status" value="1"/>
</dbReference>
<organism evidence="4 5">
    <name type="scientific">Neolewinella aquimaris</name>
    <dbReference type="NCBI Taxonomy" id="1835722"/>
    <lineage>
        <taxon>Bacteria</taxon>
        <taxon>Pseudomonadati</taxon>
        <taxon>Bacteroidota</taxon>
        <taxon>Saprospiria</taxon>
        <taxon>Saprospirales</taxon>
        <taxon>Lewinellaceae</taxon>
        <taxon>Neolewinella</taxon>
    </lineage>
</organism>
<sequence length="333" mass="35497">MKRLLSLGILVTATAALGAQSFEWNKDKPTPAPHPKEVQHDVQTYERAYAERQTGLAGVYTPDAQGMPTAYGETYSPDEMTTSHAVLPLGTLLRVTNVENGRSVVVRVTDKGRECDQCLVTLSQVAADKLGIGSSAPVSLERSGFSNWNPLPPTDAVTYTPSTYSQTPVLASADDKAASGVVAPPRQQVEKPVANPATSSVMNREVAPTPATFNRYPNSSPSEVASVTPPSPTVPGRQEARGGTALTVLSATVAEGAYAVQLGAYNNQAYAQRRVDELKEQGLTDAFYQPITKADGQVINRVYSGRFANVNEAQTAAKEIENKFNIAGIVAKM</sequence>
<keyword evidence="4" id="KW-0449">Lipoprotein</keyword>
<evidence type="ECO:0000313" key="5">
    <source>
        <dbReference type="Proteomes" id="UP000576209"/>
    </source>
</evidence>
<feature type="compositionally biased region" description="Low complexity" evidence="1">
    <location>
        <begin position="219"/>
        <end position="228"/>
    </location>
</feature>
<dbReference type="InterPro" id="IPR009009">
    <property type="entry name" value="RlpA-like_DPBB"/>
</dbReference>
<dbReference type="InterPro" id="IPR036908">
    <property type="entry name" value="RlpA-like_sf"/>
</dbReference>
<feature type="domain" description="SPOR" evidence="3">
    <location>
        <begin position="252"/>
        <end position="333"/>
    </location>
</feature>
<evidence type="ECO:0000256" key="2">
    <source>
        <dbReference type="SAM" id="SignalP"/>
    </source>
</evidence>
<evidence type="ECO:0000256" key="1">
    <source>
        <dbReference type="SAM" id="MobiDB-lite"/>
    </source>
</evidence>
<dbReference type="PROSITE" id="PS51724">
    <property type="entry name" value="SPOR"/>
    <property type="match status" value="1"/>
</dbReference>
<comment type="caution">
    <text evidence="4">The sequence shown here is derived from an EMBL/GenBank/DDBJ whole genome shotgun (WGS) entry which is preliminary data.</text>
</comment>
<keyword evidence="2" id="KW-0732">Signal</keyword>
<dbReference type="RefSeq" id="WP_183494820.1">
    <property type="nucleotide sequence ID" value="NZ_JACIFF010000002.1"/>
</dbReference>
<feature type="signal peptide" evidence="2">
    <location>
        <begin position="1"/>
        <end position="18"/>
    </location>
</feature>
<evidence type="ECO:0000259" key="3">
    <source>
        <dbReference type="PROSITE" id="PS51724"/>
    </source>
</evidence>